<dbReference type="Proteomes" id="UP001595859">
    <property type="component" value="Unassembled WGS sequence"/>
</dbReference>
<protein>
    <submittedName>
        <fullName evidence="6">DoxX family protein</fullName>
    </submittedName>
</protein>
<sequence>MFVAVLVLSCLLAAVLLFSGARKVAGGQAVTDEAAHLGIPVRGYRLVGVAEAAAAAGLLIGLAWAALGVAAAAGVVLLLSGAVLSHLRAGDAAARWAPAAVLAALAVVTLLLRIASA</sequence>
<evidence type="ECO:0000256" key="2">
    <source>
        <dbReference type="ARBA" id="ARBA00022692"/>
    </source>
</evidence>
<feature type="transmembrane region" description="Helical" evidence="5">
    <location>
        <begin position="53"/>
        <end position="84"/>
    </location>
</feature>
<evidence type="ECO:0000313" key="6">
    <source>
        <dbReference type="EMBL" id="MFC4856009.1"/>
    </source>
</evidence>
<evidence type="ECO:0000313" key="7">
    <source>
        <dbReference type="Proteomes" id="UP001595859"/>
    </source>
</evidence>
<keyword evidence="2 5" id="KW-0812">Transmembrane</keyword>
<proteinExistence type="predicted"/>
<keyword evidence="3 5" id="KW-1133">Transmembrane helix</keyword>
<organism evidence="6 7">
    <name type="scientific">Actinophytocola glycyrrhizae</name>
    <dbReference type="NCBI Taxonomy" id="2044873"/>
    <lineage>
        <taxon>Bacteria</taxon>
        <taxon>Bacillati</taxon>
        <taxon>Actinomycetota</taxon>
        <taxon>Actinomycetes</taxon>
        <taxon>Pseudonocardiales</taxon>
        <taxon>Pseudonocardiaceae</taxon>
    </lineage>
</organism>
<evidence type="ECO:0000256" key="4">
    <source>
        <dbReference type="ARBA" id="ARBA00023136"/>
    </source>
</evidence>
<dbReference type="EMBL" id="JBHSIS010000009">
    <property type="protein sequence ID" value="MFC4856009.1"/>
    <property type="molecule type" value="Genomic_DNA"/>
</dbReference>
<comment type="subcellular location">
    <subcellularLocation>
        <location evidence="1">Membrane</location>
        <topology evidence="1">Multi-pass membrane protein</topology>
    </subcellularLocation>
</comment>
<keyword evidence="7" id="KW-1185">Reference proteome</keyword>
<dbReference type="InterPro" id="IPR032808">
    <property type="entry name" value="DoxX"/>
</dbReference>
<comment type="caution">
    <text evidence="6">The sequence shown here is derived from an EMBL/GenBank/DDBJ whole genome shotgun (WGS) entry which is preliminary data.</text>
</comment>
<dbReference type="RefSeq" id="WP_378057972.1">
    <property type="nucleotide sequence ID" value="NZ_JBHSIS010000009.1"/>
</dbReference>
<feature type="transmembrane region" description="Helical" evidence="5">
    <location>
        <begin position="96"/>
        <end position="115"/>
    </location>
</feature>
<evidence type="ECO:0000256" key="3">
    <source>
        <dbReference type="ARBA" id="ARBA00022989"/>
    </source>
</evidence>
<evidence type="ECO:0000256" key="5">
    <source>
        <dbReference type="SAM" id="Phobius"/>
    </source>
</evidence>
<reference evidence="7" key="1">
    <citation type="journal article" date="2019" name="Int. J. Syst. Evol. Microbiol.">
        <title>The Global Catalogue of Microorganisms (GCM) 10K type strain sequencing project: providing services to taxonomists for standard genome sequencing and annotation.</title>
        <authorList>
            <consortium name="The Broad Institute Genomics Platform"/>
            <consortium name="The Broad Institute Genome Sequencing Center for Infectious Disease"/>
            <person name="Wu L."/>
            <person name="Ma J."/>
        </authorList>
    </citation>
    <scope>NUCLEOTIDE SEQUENCE [LARGE SCALE GENOMIC DNA]</scope>
    <source>
        <strain evidence="7">ZS-22-S1</strain>
    </source>
</reference>
<name>A0ABV9S5B7_9PSEU</name>
<accession>A0ABV9S5B7</accession>
<gene>
    <name evidence="6" type="ORF">ACFPCV_21070</name>
</gene>
<keyword evidence="4 5" id="KW-0472">Membrane</keyword>
<evidence type="ECO:0000256" key="1">
    <source>
        <dbReference type="ARBA" id="ARBA00004141"/>
    </source>
</evidence>
<dbReference type="Pfam" id="PF13564">
    <property type="entry name" value="DoxX_2"/>
    <property type="match status" value="1"/>
</dbReference>